<keyword evidence="11" id="KW-0067">ATP-binding</keyword>
<evidence type="ECO:0000256" key="4">
    <source>
        <dbReference type="ARBA" id="ARBA00011903"/>
    </source>
</evidence>
<dbReference type="InterPro" id="IPR003856">
    <property type="entry name" value="LPS_length_determ_N"/>
</dbReference>
<keyword evidence="10" id="KW-0418">Kinase</keyword>
<dbReference type="InterPro" id="IPR005702">
    <property type="entry name" value="Wzc-like_C"/>
</dbReference>
<dbReference type="GO" id="GO:0005886">
    <property type="term" value="C:plasma membrane"/>
    <property type="evidence" value="ECO:0007669"/>
    <property type="project" value="UniProtKB-SubCell"/>
</dbReference>
<dbReference type="Proteomes" id="UP000199286">
    <property type="component" value="Unassembled WGS sequence"/>
</dbReference>
<dbReference type="EMBL" id="FNPF01000001">
    <property type="protein sequence ID" value="SDX83909.1"/>
    <property type="molecule type" value="Genomic_DNA"/>
</dbReference>
<dbReference type="GO" id="GO:0004715">
    <property type="term" value="F:non-membrane spanning protein tyrosine kinase activity"/>
    <property type="evidence" value="ECO:0007669"/>
    <property type="project" value="UniProtKB-EC"/>
</dbReference>
<keyword evidence="22" id="KW-1185">Reference proteome</keyword>
<evidence type="ECO:0000256" key="10">
    <source>
        <dbReference type="ARBA" id="ARBA00022777"/>
    </source>
</evidence>
<evidence type="ECO:0000256" key="11">
    <source>
        <dbReference type="ARBA" id="ARBA00022840"/>
    </source>
</evidence>
<evidence type="ECO:0000256" key="16">
    <source>
        <dbReference type="SAM" id="Coils"/>
    </source>
</evidence>
<evidence type="ECO:0000256" key="9">
    <source>
        <dbReference type="ARBA" id="ARBA00022741"/>
    </source>
</evidence>
<keyword evidence="5" id="KW-1003">Cell membrane</keyword>
<dbReference type="STRING" id="321339.SAMN05444340_10178"/>
<dbReference type="Pfam" id="PF13807">
    <property type="entry name" value="GNVR"/>
    <property type="match status" value="1"/>
</dbReference>
<dbReference type="AlphaFoldDB" id="A0A1H3F126"/>
<evidence type="ECO:0000256" key="8">
    <source>
        <dbReference type="ARBA" id="ARBA00022692"/>
    </source>
</evidence>
<feature type="coiled-coil region" evidence="16">
    <location>
        <begin position="244"/>
        <end position="300"/>
    </location>
</feature>
<comment type="catalytic activity">
    <reaction evidence="15">
        <text>L-tyrosyl-[protein] + ATP = O-phospho-L-tyrosyl-[protein] + ADP + H(+)</text>
        <dbReference type="Rhea" id="RHEA:10596"/>
        <dbReference type="Rhea" id="RHEA-COMP:10136"/>
        <dbReference type="Rhea" id="RHEA-COMP:20101"/>
        <dbReference type="ChEBI" id="CHEBI:15378"/>
        <dbReference type="ChEBI" id="CHEBI:30616"/>
        <dbReference type="ChEBI" id="CHEBI:46858"/>
        <dbReference type="ChEBI" id="CHEBI:61978"/>
        <dbReference type="ChEBI" id="CHEBI:456216"/>
        <dbReference type="EC" id="2.7.10.2"/>
    </reaction>
</comment>
<evidence type="ECO:0000313" key="21">
    <source>
        <dbReference type="EMBL" id="SDX83909.1"/>
    </source>
</evidence>
<dbReference type="NCBIfam" id="TIGR01007">
    <property type="entry name" value="eps_fam"/>
    <property type="match status" value="1"/>
</dbReference>
<comment type="subcellular location">
    <subcellularLocation>
        <location evidence="1">Cell inner membrane</location>
        <topology evidence="1">Multi-pass membrane protein</topology>
    </subcellularLocation>
</comment>
<reference evidence="21 22" key="1">
    <citation type="submission" date="2016-10" db="EMBL/GenBank/DDBJ databases">
        <authorList>
            <person name="de Groot N.N."/>
        </authorList>
    </citation>
    <scope>NUCLEOTIDE SEQUENCE [LARGE SCALE GENOMIC DNA]</scope>
    <source>
        <strain evidence="21 22">DSM 26880</strain>
    </source>
</reference>
<evidence type="ECO:0000256" key="5">
    <source>
        <dbReference type="ARBA" id="ARBA00022475"/>
    </source>
</evidence>
<accession>A0A1H3F126</accession>
<evidence type="ECO:0000259" key="18">
    <source>
        <dbReference type="Pfam" id="PF02706"/>
    </source>
</evidence>
<dbReference type="SUPFAM" id="SSF52540">
    <property type="entry name" value="P-loop containing nucleoside triphosphate hydrolases"/>
    <property type="match status" value="1"/>
</dbReference>
<keyword evidence="6" id="KW-0997">Cell inner membrane</keyword>
<evidence type="ECO:0000256" key="17">
    <source>
        <dbReference type="SAM" id="Phobius"/>
    </source>
</evidence>
<comment type="similarity">
    <text evidence="3">Belongs to the etk/wzc family.</text>
</comment>
<dbReference type="InterPro" id="IPR025669">
    <property type="entry name" value="AAA_dom"/>
</dbReference>
<evidence type="ECO:0000256" key="12">
    <source>
        <dbReference type="ARBA" id="ARBA00022989"/>
    </source>
</evidence>
<evidence type="ECO:0000256" key="1">
    <source>
        <dbReference type="ARBA" id="ARBA00004429"/>
    </source>
</evidence>
<evidence type="ECO:0000256" key="14">
    <source>
        <dbReference type="ARBA" id="ARBA00023137"/>
    </source>
</evidence>
<organism evidence="21 22">
    <name type="scientific">Citreimonas salinaria</name>
    <dbReference type="NCBI Taxonomy" id="321339"/>
    <lineage>
        <taxon>Bacteria</taxon>
        <taxon>Pseudomonadati</taxon>
        <taxon>Pseudomonadota</taxon>
        <taxon>Alphaproteobacteria</taxon>
        <taxon>Rhodobacterales</taxon>
        <taxon>Roseobacteraceae</taxon>
        <taxon>Citreimonas</taxon>
    </lineage>
</organism>
<evidence type="ECO:0000259" key="20">
    <source>
        <dbReference type="Pfam" id="PF13807"/>
    </source>
</evidence>
<keyword evidence="9" id="KW-0547">Nucleotide-binding</keyword>
<evidence type="ECO:0000259" key="19">
    <source>
        <dbReference type="Pfam" id="PF13614"/>
    </source>
</evidence>
<gene>
    <name evidence="21" type="ORF">SAMN05444340_10178</name>
</gene>
<sequence>MLQKHTAQPVSSLQTERDDELDVLALAGTLWRRKFALAACALVALLLGAYYAFFVAVPTYRSTTSLALELRNEPVVDIEALVSGASTDDAALNTEIEVIRSRGLIRQLVQELNLLADPEFNSSLRPAPAFSLRKVVAAAIDQLPFDLPALPEPRGAGIEPLVETEEEPAVSAPPGMNATIGAVRRAVAANVQRNTYVFDISVTTQSPRKSMVMANTLAELYIENQIDQKFSATESAVTWLSTRVVELEEELRNRESELKALRTQVDLVSLEGLEALNRQLIVARERAEAVASEISEAEARLSQIAALRAEQDYLGLDSIFDDNTLSALVRDGSDTSAIEARLDLLTDQLDNSLTRQRQRLETLMPSVERLEGQVEAQSDEVSQLQQIEREIQTTRTLYETFLTRLKEATVQRGTAQADSRVLSEAIMGNYVSPNKSRILMLSLILGLLVGAAIVLARQLGNKGYRSAEELETSTGRSVLGQIPLMPIKRRNQLITYFNDKPTSAAAEAIRNLRTSILLSSPDKPSQIIMSTSSLPGEGKTTQAIALAHNLAGLDKKVILIEGDVRRRTLNQYFRKDVNTAEGIGSALQTDASMEEIAKFIIRDPRLDVDVILGEKIAQNAADVFSSAKFKRFLGTLQAHYDYVVIDTPPVLIVPDARVIGQYADTVVFNVAWDRTSRVQVREALRQLSTVNISVTGLVLSQISPAGMKRYGYGGKYGSYAGYGSSYYES</sequence>
<dbReference type="InterPro" id="IPR027417">
    <property type="entry name" value="P-loop_NTPase"/>
</dbReference>
<proteinExistence type="inferred from homology"/>
<evidence type="ECO:0000256" key="13">
    <source>
        <dbReference type="ARBA" id="ARBA00023136"/>
    </source>
</evidence>
<dbReference type="RefSeq" id="WP_089877557.1">
    <property type="nucleotide sequence ID" value="NZ_FNPF01000001.1"/>
</dbReference>
<evidence type="ECO:0000256" key="15">
    <source>
        <dbReference type="ARBA" id="ARBA00051245"/>
    </source>
</evidence>
<dbReference type="PANTHER" id="PTHR32309">
    <property type="entry name" value="TYROSINE-PROTEIN KINASE"/>
    <property type="match status" value="1"/>
</dbReference>
<dbReference type="PANTHER" id="PTHR32309:SF13">
    <property type="entry name" value="FERRIC ENTEROBACTIN TRANSPORT PROTEIN FEPE"/>
    <property type="match status" value="1"/>
</dbReference>
<keyword evidence="14" id="KW-0829">Tyrosine-protein kinase</keyword>
<dbReference type="Gene3D" id="3.40.50.300">
    <property type="entry name" value="P-loop containing nucleotide triphosphate hydrolases"/>
    <property type="match status" value="1"/>
</dbReference>
<dbReference type="EC" id="2.7.10.2" evidence="4"/>
<keyword evidence="13 17" id="KW-0472">Membrane</keyword>
<comment type="similarity">
    <text evidence="2">Belongs to the CpsD/CapB family.</text>
</comment>
<dbReference type="CDD" id="cd05387">
    <property type="entry name" value="BY-kinase"/>
    <property type="match status" value="1"/>
</dbReference>
<evidence type="ECO:0000256" key="2">
    <source>
        <dbReference type="ARBA" id="ARBA00007316"/>
    </source>
</evidence>
<dbReference type="InterPro" id="IPR050445">
    <property type="entry name" value="Bact_polysacc_biosynth/exp"/>
</dbReference>
<keyword evidence="16" id="KW-0175">Coiled coil</keyword>
<dbReference type="InterPro" id="IPR032807">
    <property type="entry name" value="GNVR"/>
</dbReference>
<feature type="domain" description="Polysaccharide chain length determinant N-terminal" evidence="18">
    <location>
        <begin position="19"/>
        <end position="112"/>
    </location>
</feature>
<evidence type="ECO:0000256" key="7">
    <source>
        <dbReference type="ARBA" id="ARBA00022679"/>
    </source>
</evidence>
<keyword evidence="7" id="KW-0808">Transferase</keyword>
<feature type="transmembrane region" description="Helical" evidence="17">
    <location>
        <begin position="35"/>
        <end position="57"/>
    </location>
</feature>
<keyword evidence="12 17" id="KW-1133">Transmembrane helix</keyword>
<keyword evidence="8 17" id="KW-0812">Transmembrane</keyword>
<evidence type="ECO:0000313" key="22">
    <source>
        <dbReference type="Proteomes" id="UP000199286"/>
    </source>
</evidence>
<feature type="domain" description="AAA" evidence="19">
    <location>
        <begin position="535"/>
        <end position="670"/>
    </location>
</feature>
<evidence type="ECO:0000256" key="3">
    <source>
        <dbReference type="ARBA" id="ARBA00008883"/>
    </source>
</evidence>
<dbReference type="Pfam" id="PF02706">
    <property type="entry name" value="Wzz"/>
    <property type="match status" value="1"/>
</dbReference>
<dbReference type="GO" id="GO:0005524">
    <property type="term" value="F:ATP binding"/>
    <property type="evidence" value="ECO:0007669"/>
    <property type="project" value="UniProtKB-KW"/>
</dbReference>
<protein>
    <recommendedName>
        <fullName evidence="4">non-specific protein-tyrosine kinase</fullName>
        <ecNumber evidence="4">2.7.10.2</ecNumber>
    </recommendedName>
</protein>
<feature type="domain" description="Tyrosine-protein kinase G-rich" evidence="20">
    <location>
        <begin position="384"/>
        <end position="458"/>
    </location>
</feature>
<dbReference type="Pfam" id="PF13614">
    <property type="entry name" value="AAA_31"/>
    <property type="match status" value="1"/>
</dbReference>
<name>A0A1H3F126_9RHOB</name>
<evidence type="ECO:0000256" key="6">
    <source>
        <dbReference type="ARBA" id="ARBA00022519"/>
    </source>
</evidence>